<gene>
    <name evidence="2" type="ORF">F2P56_031937</name>
</gene>
<reference evidence="2" key="2">
    <citation type="submission" date="2020-03" db="EMBL/GenBank/DDBJ databases">
        <title>Walnut 2.0.</title>
        <authorList>
            <person name="Marrano A."/>
            <person name="Britton M."/>
            <person name="Zimin A.V."/>
            <person name="Zaini P.A."/>
            <person name="Workman R."/>
            <person name="Puiu D."/>
            <person name="Bianco L."/>
            <person name="Allen B.J."/>
            <person name="Troggio M."/>
            <person name="Leslie C.A."/>
            <person name="Timp W."/>
            <person name="Dendekar A."/>
            <person name="Salzberg S.L."/>
            <person name="Neale D.B."/>
        </authorList>
    </citation>
    <scope>NUCLEOTIDE SEQUENCE</scope>
    <source>
        <tissue evidence="2">Leaves</tissue>
    </source>
</reference>
<proteinExistence type="predicted"/>
<feature type="compositionally biased region" description="Gly residues" evidence="1">
    <location>
        <begin position="98"/>
        <end position="117"/>
    </location>
</feature>
<evidence type="ECO:0000313" key="2">
    <source>
        <dbReference type="EMBL" id="KAF5446301.1"/>
    </source>
</evidence>
<organism evidence="2 3">
    <name type="scientific">Juglans regia</name>
    <name type="common">English walnut</name>
    <dbReference type="NCBI Taxonomy" id="51240"/>
    <lineage>
        <taxon>Eukaryota</taxon>
        <taxon>Viridiplantae</taxon>
        <taxon>Streptophyta</taxon>
        <taxon>Embryophyta</taxon>
        <taxon>Tracheophyta</taxon>
        <taxon>Spermatophyta</taxon>
        <taxon>Magnoliopsida</taxon>
        <taxon>eudicotyledons</taxon>
        <taxon>Gunneridae</taxon>
        <taxon>Pentapetalae</taxon>
        <taxon>rosids</taxon>
        <taxon>fabids</taxon>
        <taxon>Fagales</taxon>
        <taxon>Juglandaceae</taxon>
        <taxon>Juglans</taxon>
    </lineage>
</organism>
<dbReference type="Gramene" id="Jr14_04860_p1">
    <property type="protein sequence ID" value="cds.Jr14_04860_p1"/>
    <property type="gene ID" value="Jr14_04860"/>
</dbReference>
<feature type="non-terminal residue" evidence="2">
    <location>
        <position position="1"/>
    </location>
</feature>
<dbReference type="Proteomes" id="UP000619265">
    <property type="component" value="Unassembled WGS sequence"/>
</dbReference>
<evidence type="ECO:0000313" key="3">
    <source>
        <dbReference type="Proteomes" id="UP000619265"/>
    </source>
</evidence>
<protein>
    <submittedName>
        <fullName evidence="2">Uncharacterized protein</fullName>
    </submittedName>
</protein>
<dbReference type="PANTHER" id="PTHR36245">
    <property type="entry name" value="GLYCINE-RICH PROTEIN DOT1-LIKE"/>
    <property type="match status" value="1"/>
</dbReference>
<dbReference type="EMBL" id="LIHL02000014">
    <property type="protein sequence ID" value="KAF5446301.1"/>
    <property type="molecule type" value="Genomic_DNA"/>
</dbReference>
<evidence type="ECO:0000256" key="1">
    <source>
        <dbReference type="SAM" id="MobiDB-lite"/>
    </source>
</evidence>
<accession>A0A833TEH8</accession>
<dbReference type="PANTHER" id="PTHR36245:SF7">
    <property type="entry name" value="GLYCINE-RICH PROTEIN"/>
    <property type="match status" value="1"/>
</dbReference>
<reference evidence="2" key="1">
    <citation type="submission" date="2015-10" db="EMBL/GenBank/DDBJ databases">
        <authorList>
            <person name="Martinez-Garcia P.J."/>
            <person name="Crepeau M.W."/>
            <person name="Puiu D."/>
            <person name="Gonzalez-Ibeas D."/>
            <person name="Whalen J."/>
            <person name="Stevens K."/>
            <person name="Paul R."/>
            <person name="Butterfield T."/>
            <person name="Britton M."/>
            <person name="Reagan R."/>
            <person name="Chakraborty S."/>
            <person name="Walawage S.L."/>
            <person name="Vasquez-Gross H.A."/>
            <person name="Cardeno C."/>
            <person name="Famula R."/>
            <person name="Pratt K."/>
            <person name="Kuruganti S."/>
            <person name="Aradhya M.K."/>
            <person name="Leslie C.A."/>
            <person name="Dandekar A.M."/>
            <person name="Salzberg S.L."/>
            <person name="Wegrzyn J.L."/>
            <person name="Langley C.H."/>
            <person name="Neale D.B."/>
        </authorList>
    </citation>
    <scope>NUCLEOTIDE SEQUENCE</scope>
    <source>
        <tissue evidence="2">Leaves</tissue>
    </source>
</reference>
<feature type="region of interest" description="Disordered" evidence="1">
    <location>
        <begin position="79"/>
        <end position="126"/>
    </location>
</feature>
<comment type="caution">
    <text evidence="2">The sequence shown here is derived from an EMBL/GenBank/DDBJ whole genome shotgun (WGS) entry which is preliminary data.</text>
</comment>
<dbReference type="AlphaFoldDB" id="A0A833TEH8"/>
<sequence length="177" mass="18752">YIIWMHIQTERISRIQFRSSMHILLGGRQMGSKEKGLFLIFFSYICICSTSSPLQKVLLSSDPTHLGAKFASRYASGSVAESGGSSIKHNRKIEGAHGHGATGGVGSNGNGENGNNGGSRSPNMQGGTATIPVYVAGAANNRHQNHHRGSGNRNRNSPGLSILVANTLASLLAGLYY</sequence>
<name>A0A833TEH8_JUGRE</name>